<dbReference type="PANTHER" id="PTHR45570:SF1">
    <property type="entry name" value="CARBOXYLIC ESTER HYDROLASE"/>
    <property type="match status" value="1"/>
</dbReference>
<dbReference type="ESTHER" id="9euka-e9bw68">
    <property type="family name" value="Cholinesterase-like"/>
</dbReference>
<evidence type="ECO:0000313" key="7">
    <source>
        <dbReference type="Proteomes" id="UP000008743"/>
    </source>
</evidence>
<gene>
    <name evidence="6" type="ORF">CAOG_000569</name>
</gene>
<dbReference type="PANTHER" id="PTHR45570">
    <property type="entry name" value="CARBOXYLIC ESTER HYDROLASE"/>
    <property type="match status" value="1"/>
</dbReference>
<dbReference type="PROSITE" id="PS00122">
    <property type="entry name" value="CARBOXYLESTERASE_B_1"/>
    <property type="match status" value="1"/>
</dbReference>
<evidence type="ECO:0000256" key="4">
    <source>
        <dbReference type="RuleBase" id="RU361235"/>
    </source>
</evidence>
<dbReference type="PhylomeDB" id="A0A0D2WIR5"/>
<protein>
    <recommendedName>
        <fullName evidence="4">Carboxylic ester hydrolase</fullName>
        <ecNumber evidence="4">3.1.1.-</ecNumber>
    </recommendedName>
</protein>
<keyword evidence="7" id="KW-1185">Reference proteome</keyword>
<dbReference type="InParanoid" id="A0A0D2WIR5"/>
<dbReference type="OrthoDB" id="408631at2759"/>
<evidence type="ECO:0000313" key="6">
    <source>
        <dbReference type="EMBL" id="KJE89008.1"/>
    </source>
</evidence>
<dbReference type="PROSITE" id="PS00941">
    <property type="entry name" value="CARBOXYLESTERASE_B_2"/>
    <property type="match status" value="1"/>
</dbReference>
<organism evidence="6 7">
    <name type="scientific">Capsaspora owczarzaki (strain ATCC 30864)</name>
    <dbReference type="NCBI Taxonomy" id="595528"/>
    <lineage>
        <taxon>Eukaryota</taxon>
        <taxon>Filasterea</taxon>
        <taxon>Capsaspora</taxon>
    </lineage>
</organism>
<dbReference type="InterPro" id="IPR019826">
    <property type="entry name" value="Carboxylesterase_B_AS"/>
</dbReference>
<dbReference type="RefSeq" id="XP_004365440.2">
    <property type="nucleotide sequence ID" value="XM_004365383.2"/>
</dbReference>
<dbReference type="STRING" id="595528.A0A0D2WIR5"/>
<accession>A0A0D2WIR5</accession>
<evidence type="ECO:0000256" key="1">
    <source>
        <dbReference type="ARBA" id="ARBA00005964"/>
    </source>
</evidence>
<name>A0A0D2WIR5_CAPO3</name>
<dbReference type="SUPFAM" id="SSF53474">
    <property type="entry name" value="alpha/beta-Hydrolases"/>
    <property type="match status" value="1"/>
</dbReference>
<feature type="active site" description="Charge relay system" evidence="3">
    <location>
        <position position="381"/>
    </location>
</feature>
<dbReference type="PRINTS" id="PR00878">
    <property type="entry name" value="CHOLNESTRASE"/>
</dbReference>
<evidence type="ECO:0000256" key="2">
    <source>
        <dbReference type="ARBA" id="ARBA00022801"/>
    </source>
</evidence>
<evidence type="ECO:0000256" key="3">
    <source>
        <dbReference type="PIRSR" id="PIRSR600997-1"/>
    </source>
</evidence>
<dbReference type="InterPro" id="IPR002018">
    <property type="entry name" value="CarbesteraseB"/>
</dbReference>
<comment type="similarity">
    <text evidence="1 4">Belongs to the type-B carboxylesterase/lipase family.</text>
</comment>
<dbReference type="AlphaFoldDB" id="A0A0D2WIR5"/>
<feature type="active site" description="Charge relay system" evidence="3">
    <location>
        <position position="484"/>
    </location>
</feature>
<feature type="active site" description="Acyl-ester intermediate" evidence="3">
    <location>
        <position position="253"/>
    </location>
</feature>
<dbReference type="eggNOG" id="KOG4389">
    <property type="taxonomic scope" value="Eukaryota"/>
</dbReference>
<feature type="signal peptide" evidence="4">
    <location>
        <begin position="1"/>
        <end position="20"/>
    </location>
</feature>
<dbReference type="EC" id="3.1.1.-" evidence="4"/>
<dbReference type="EMBL" id="KE346360">
    <property type="protein sequence ID" value="KJE89008.1"/>
    <property type="molecule type" value="Genomic_DNA"/>
</dbReference>
<reference evidence="7" key="1">
    <citation type="submission" date="2011-02" db="EMBL/GenBank/DDBJ databases">
        <title>The Genome Sequence of Capsaspora owczarzaki ATCC 30864.</title>
        <authorList>
            <person name="Russ C."/>
            <person name="Cuomo C."/>
            <person name="Burger G."/>
            <person name="Gray M.W."/>
            <person name="Holland P.W.H."/>
            <person name="King N."/>
            <person name="Lang F.B.F."/>
            <person name="Roger A.J."/>
            <person name="Ruiz-Trillo I."/>
            <person name="Young S.K."/>
            <person name="Zeng Q."/>
            <person name="Gargeya S."/>
            <person name="Alvarado L."/>
            <person name="Berlin A."/>
            <person name="Chapman S.B."/>
            <person name="Chen Z."/>
            <person name="Freedman E."/>
            <person name="Gellesch M."/>
            <person name="Goldberg J."/>
            <person name="Griggs A."/>
            <person name="Gujja S."/>
            <person name="Heilman E."/>
            <person name="Heiman D."/>
            <person name="Howarth C."/>
            <person name="Mehta T."/>
            <person name="Neiman D."/>
            <person name="Pearson M."/>
            <person name="Roberts A."/>
            <person name="Saif S."/>
            <person name="Shea T."/>
            <person name="Shenoy N."/>
            <person name="Sisk P."/>
            <person name="Stolte C."/>
            <person name="Sykes S."/>
            <person name="White J."/>
            <person name="Yandava C."/>
            <person name="Haas B."/>
            <person name="Nusbaum C."/>
            <person name="Birren B."/>
        </authorList>
    </citation>
    <scope>NUCLEOTIDE SEQUENCE</scope>
    <source>
        <strain evidence="7">ATCC 30864</strain>
    </source>
</reference>
<dbReference type="InterPro" id="IPR000997">
    <property type="entry name" value="Cholinesterase"/>
</dbReference>
<dbReference type="InterPro" id="IPR029058">
    <property type="entry name" value="AB_hydrolase_fold"/>
</dbReference>
<dbReference type="GO" id="GO:0004104">
    <property type="term" value="F:cholinesterase activity"/>
    <property type="evidence" value="ECO:0007669"/>
    <property type="project" value="InterPro"/>
</dbReference>
<dbReference type="Proteomes" id="UP000008743">
    <property type="component" value="Unassembled WGS sequence"/>
</dbReference>
<feature type="domain" description="Carboxylesterase type B" evidence="5">
    <location>
        <begin position="67"/>
        <end position="566"/>
    </location>
</feature>
<sequence length="574" mass="62602">MTRRLALATVLLVAAASVSAMPAKLHTYQGEHLPFNQQRGSIARVTRFAEHNEYVQPTKDAAPGADESLVSTANGVISGVVSDTHRAFRGIPYGAPPSRFVDSTPAQPWSPSVLNAYNDPPGCPQICDLPPHTCPDTVSEDCLFLNVFTPRLNSSNGLPGPWPVMMFIHGGNFYQGTGGGPLYDGGFMTNTSSVVLVNINYRLGALGFYVGEDGTNVGGQFGFRDQRLALKWIRDNIAAFGGDPNSVTLFGQSAGAISTIAHMTSVRSAGLFHRAILESEPFTIPLKTVDEARKLGAHLAQALNCSSTSDIACIRSASLIDLLNAQNSAMSHIVNYDRILEVFLQWGPVIDNFELYRQPFDSIQQGEFAPIPIMLGDTAQEAVIFIYQAFTKPMSTLYYEGLIDAIFQLDGPKTIKQFPPIKGSEDQRPITALLATDYVFVCINRNVAAALSKSVPTYHFIFDHALSFNGWGPNYTFCANASCHGAELPYVFHSANLAGFQYTPQEDRMATSMVNYWTSFARYGDPNASGKESLIWPAFNATTQPTLRIETPNEVDYDLLGSTCAFFDSIGYKV</sequence>
<evidence type="ECO:0000259" key="5">
    <source>
        <dbReference type="Pfam" id="PF00135"/>
    </source>
</evidence>
<proteinExistence type="inferred from homology"/>
<dbReference type="InterPro" id="IPR019819">
    <property type="entry name" value="Carboxylesterase_B_CS"/>
</dbReference>
<dbReference type="Pfam" id="PF00135">
    <property type="entry name" value="COesterase"/>
    <property type="match status" value="1"/>
</dbReference>
<keyword evidence="2 4" id="KW-0378">Hydrolase</keyword>
<keyword evidence="4" id="KW-0732">Signal</keyword>
<feature type="chain" id="PRO_5005113006" description="Carboxylic ester hydrolase" evidence="4">
    <location>
        <begin position="21"/>
        <end position="574"/>
    </location>
</feature>
<dbReference type="Gene3D" id="3.40.50.1820">
    <property type="entry name" value="alpha/beta hydrolase"/>
    <property type="match status" value="1"/>
</dbReference>